<sequence length="483" mass="53470">MYDVCIIGAGVVGAAISRELSRYELKICLLEKEEDISCGASKANSGIVHGGYAAKHGTLKGSLNVIGNRMYPKLNEELNFGFRQTGALVIGFSDSDYAELQKLYENGLKNGTEGIELIGRERIMEIEPYINPEVKWALYCSTVGITSPYEFVIALVENSIANGVELKLESEVTAITAREDYFEIHTQKETLQSRAVINAAGVYSDKVARMAGIEDFTIIPRRGQYILLDKSQGHLARTVIFQVPTKLGKGILVTPTYHGNLMIGPNAEEIGEREDVGTTEEVIRYVVDTARISIPNFDMRKALTSFSGIRATSNRDDFIIEESRVPRFINAAGIESPGLTASPAIALRVAEILKNTGLTLTPKRDFNPYRKAIIIPKDESFQGSIDHKDPTQNIICRCEQVTEAEIVDALQRGIPIKSMDAIKRRTRTGMGMCQGHFCGPKVRAIIARETRLPEEEITPRGKGSSILPPRAERSFFIRLNQKK</sequence>
<name>A0A1M6INB7_9FIRM</name>
<feature type="domain" description="BFD-like [2Fe-2S]-binding" evidence="2">
    <location>
        <begin position="394"/>
        <end position="447"/>
    </location>
</feature>
<accession>A0A1M6INB7</accession>
<proteinExistence type="predicted"/>
<protein>
    <submittedName>
        <fullName evidence="3">Glycerol-3-phosphate dehydrogenase</fullName>
    </submittedName>
</protein>
<keyword evidence="4" id="KW-1185">Reference proteome</keyword>
<dbReference type="AlphaFoldDB" id="A0A1M6INB7"/>
<dbReference type="InterPro" id="IPR041854">
    <property type="entry name" value="BFD-like_2Fe2S-bd_dom_sf"/>
</dbReference>
<dbReference type="PANTHER" id="PTHR42720:SF1">
    <property type="entry name" value="GLYCEROL 3-PHOSPHATE OXIDASE"/>
    <property type="match status" value="1"/>
</dbReference>
<dbReference type="Proteomes" id="UP000184536">
    <property type="component" value="Unassembled WGS sequence"/>
</dbReference>
<dbReference type="Gene3D" id="1.10.10.1100">
    <property type="entry name" value="BFD-like [2Fe-2S]-binding domain"/>
    <property type="match status" value="1"/>
</dbReference>
<dbReference type="SUPFAM" id="SSF54373">
    <property type="entry name" value="FAD-linked reductases, C-terminal domain"/>
    <property type="match status" value="1"/>
</dbReference>
<dbReference type="Gene3D" id="3.50.50.60">
    <property type="entry name" value="FAD/NAD(P)-binding domain"/>
    <property type="match status" value="1"/>
</dbReference>
<feature type="domain" description="FAD dependent oxidoreductase" evidence="1">
    <location>
        <begin position="3"/>
        <end position="351"/>
    </location>
</feature>
<evidence type="ECO:0000313" key="3">
    <source>
        <dbReference type="EMBL" id="SHJ35928.1"/>
    </source>
</evidence>
<dbReference type="Pfam" id="PF04324">
    <property type="entry name" value="Fer2_BFD"/>
    <property type="match status" value="1"/>
</dbReference>
<dbReference type="OrthoDB" id="9801699at2"/>
<dbReference type="PANTHER" id="PTHR42720">
    <property type="entry name" value="GLYCEROL-3-PHOSPHATE DEHYDROGENASE"/>
    <property type="match status" value="1"/>
</dbReference>
<dbReference type="SUPFAM" id="SSF51905">
    <property type="entry name" value="FAD/NAD(P)-binding domain"/>
    <property type="match status" value="1"/>
</dbReference>
<dbReference type="InterPro" id="IPR007419">
    <property type="entry name" value="BFD-like_2Fe2S-bd_dom"/>
</dbReference>
<evidence type="ECO:0000259" key="1">
    <source>
        <dbReference type="Pfam" id="PF01266"/>
    </source>
</evidence>
<dbReference type="InterPro" id="IPR006076">
    <property type="entry name" value="FAD-dep_OxRdtase"/>
</dbReference>
<dbReference type="EMBL" id="FQZV01000022">
    <property type="protein sequence ID" value="SHJ35928.1"/>
    <property type="molecule type" value="Genomic_DNA"/>
</dbReference>
<dbReference type="InterPro" id="IPR052745">
    <property type="entry name" value="G3P_Oxidase/Oxidoreductase"/>
</dbReference>
<organism evidence="3 4">
    <name type="scientific">Geosporobacter subterraneus DSM 17957</name>
    <dbReference type="NCBI Taxonomy" id="1121919"/>
    <lineage>
        <taxon>Bacteria</taxon>
        <taxon>Bacillati</taxon>
        <taxon>Bacillota</taxon>
        <taxon>Clostridia</taxon>
        <taxon>Peptostreptococcales</taxon>
        <taxon>Thermotaleaceae</taxon>
        <taxon>Geosporobacter</taxon>
    </lineage>
</organism>
<dbReference type="Pfam" id="PF01266">
    <property type="entry name" value="DAO"/>
    <property type="match status" value="1"/>
</dbReference>
<dbReference type="STRING" id="1121919.SAMN02745975_01903"/>
<evidence type="ECO:0000313" key="4">
    <source>
        <dbReference type="Proteomes" id="UP000184536"/>
    </source>
</evidence>
<dbReference type="InterPro" id="IPR036188">
    <property type="entry name" value="FAD/NAD-bd_sf"/>
</dbReference>
<reference evidence="4" key="1">
    <citation type="submission" date="2016-11" db="EMBL/GenBank/DDBJ databases">
        <authorList>
            <person name="Varghese N."/>
            <person name="Submissions S."/>
        </authorList>
    </citation>
    <scope>NUCLEOTIDE SEQUENCE [LARGE SCALE GENOMIC DNA]</scope>
    <source>
        <strain evidence="4">DSM 17957</strain>
    </source>
</reference>
<dbReference type="RefSeq" id="WP_110941051.1">
    <property type="nucleotide sequence ID" value="NZ_FQZV01000022.1"/>
</dbReference>
<evidence type="ECO:0000259" key="2">
    <source>
        <dbReference type="Pfam" id="PF04324"/>
    </source>
</evidence>
<dbReference type="Gene3D" id="3.30.9.10">
    <property type="entry name" value="D-Amino Acid Oxidase, subunit A, domain 2"/>
    <property type="match status" value="1"/>
</dbReference>
<gene>
    <name evidence="3" type="ORF">SAMN02745975_01903</name>
</gene>
<dbReference type="CDD" id="cd19946">
    <property type="entry name" value="GlpA-like_Fer2_BFD-like"/>
    <property type="match status" value="1"/>
</dbReference>